<reference evidence="3 4" key="1">
    <citation type="submission" date="2024-03" db="EMBL/GenBank/DDBJ databases">
        <title>Bacilli Hybrid Assemblies.</title>
        <authorList>
            <person name="Kovac J."/>
        </authorList>
    </citation>
    <scope>NUCLEOTIDE SEQUENCE [LARGE SCALE GENOMIC DNA]</scope>
    <source>
        <strain evidence="3 4">FSL R7-0666</strain>
    </source>
</reference>
<accession>A0ABU9VMB4</accession>
<dbReference type="RefSeq" id="WP_343131592.1">
    <property type="nucleotide sequence ID" value="NZ_JBCITK010000001.1"/>
</dbReference>
<protein>
    <recommendedName>
        <fullName evidence="5">Secreted protein</fullName>
    </recommendedName>
</protein>
<organism evidence="3 4">
    <name type="scientific">Alkalicoccobacillus gibsonii</name>
    <dbReference type="NCBI Taxonomy" id="79881"/>
    <lineage>
        <taxon>Bacteria</taxon>
        <taxon>Bacillati</taxon>
        <taxon>Bacillota</taxon>
        <taxon>Bacilli</taxon>
        <taxon>Bacillales</taxon>
        <taxon>Bacillaceae</taxon>
        <taxon>Alkalicoccobacillus</taxon>
    </lineage>
</organism>
<comment type="caution">
    <text evidence="3">The sequence shown here is derived from an EMBL/GenBank/DDBJ whole genome shotgun (WGS) entry which is preliminary data.</text>
</comment>
<keyword evidence="4" id="KW-1185">Reference proteome</keyword>
<proteinExistence type="predicted"/>
<evidence type="ECO:0000313" key="4">
    <source>
        <dbReference type="Proteomes" id="UP001418796"/>
    </source>
</evidence>
<evidence type="ECO:0008006" key="5">
    <source>
        <dbReference type="Google" id="ProtNLM"/>
    </source>
</evidence>
<feature type="signal peptide" evidence="2">
    <location>
        <begin position="1"/>
        <end position="22"/>
    </location>
</feature>
<evidence type="ECO:0000256" key="1">
    <source>
        <dbReference type="SAM" id="MobiDB-lite"/>
    </source>
</evidence>
<dbReference type="Proteomes" id="UP001418796">
    <property type="component" value="Unassembled WGS sequence"/>
</dbReference>
<feature type="region of interest" description="Disordered" evidence="1">
    <location>
        <begin position="21"/>
        <end position="88"/>
    </location>
</feature>
<feature type="compositionally biased region" description="Acidic residues" evidence="1">
    <location>
        <begin position="41"/>
        <end position="57"/>
    </location>
</feature>
<name>A0ABU9VMB4_9BACI</name>
<dbReference type="PROSITE" id="PS51257">
    <property type="entry name" value="PROKAR_LIPOPROTEIN"/>
    <property type="match status" value="1"/>
</dbReference>
<evidence type="ECO:0000256" key="2">
    <source>
        <dbReference type="SAM" id="SignalP"/>
    </source>
</evidence>
<dbReference type="EMBL" id="JBCITK010000001">
    <property type="protein sequence ID" value="MEN0644968.1"/>
    <property type="molecule type" value="Genomic_DNA"/>
</dbReference>
<sequence length="88" mass="9470">MNKSTGILAAAFLSVAVLSACGDDDGQDTPSSKNSDRDSIEDPATFDEPESVEDQEGFETKTSDEQLMDNDDERMEGGSVESDEQSDE</sequence>
<feature type="chain" id="PRO_5047064392" description="Secreted protein" evidence="2">
    <location>
        <begin position="23"/>
        <end position="88"/>
    </location>
</feature>
<keyword evidence="2" id="KW-0732">Signal</keyword>
<gene>
    <name evidence="3" type="ORF">MKY91_17565</name>
</gene>
<evidence type="ECO:0000313" key="3">
    <source>
        <dbReference type="EMBL" id="MEN0644968.1"/>
    </source>
</evidence>